<dbReference type="InterPro" id="IPR006059">
    <property type="entry name" value="SBP"/>
</dbReference>
<dbReference type="GO" id="GO:0042597">
    <property type="term" value="C:periplasmic space"/>
    <property type="evidence" value="ECO:0007669"/>
    <property type="project" value="UniProtKB-SubCell"/>
</dbReference>
<dbReference type="GO" id="GO:0015846">
    <property type="term" value="P:polyamine transport"/>
    <property type="evidence" value="ECO:0007669"/>
    <property type="project" value="InterPro"/>
</dbReference>
<dbReference type="PANTHER" id="PTHR30222:SF17">
    <property type="entry name" value="SPERMIDINE_PUTRESCINE-BINDING PERIPLASMIC PROTEIN"/>
    <property type="match status" value="1"/>
</dbReference>
<organism evidence="6 7">
    <name type="scientific">Agromyces binzhouensis</name>
    <dbReference type="NCBI Taxonomy" id="1817495"/>
    <lineage>
        <taxon>Bacteria</taxon>
        <taxon>Bacillati</taxon>
        <taxon>Actinomycetota</taxon>
        <taxon>Actinomycetes</taxon>
        <taxon>Micrococcales</taxon>
        <taxon>Microbacteriaceae</taxon>
        <taxon>Agromyces</taxon>
    </lineage>
</organism>
<evidence type="ECO:0000256" key="5">
    <source>
        <dbReference type="SAM" id="SignalP"/>
    </source>
</evidence>
<accession>A0A4Q2JLN5</accession>
<reference evidence="6 7" key="1">
    <citation type="submission" date="2019-01" db="EMBL/GenBank/DDBJ databases">
        <authorList>
            <person name="Li J."/>
        </authorList>
    </citation>
    <scope>NUCLEOTIDE SEQUENCE [LARGE SCALE GENOMIC DNA]</scope>
    <source>
        <strain evidence="6 7">CGMCC 4.7180</strain>
    </source>
</reference>
<feature type="chain" id="PRO_5038576674" evidence="5">
    <location>
        <begin position="26"/>
        <end position="367"/>
    </location>
</feature>
<dbReference type="Pfam" id="PF13416">
    <property type="entry name" value="SBP_bac_8"/>
    <property type="match status" value="1"/>
</dbReference>
<dbReference type="PRINTS" id="PR00909">
    <property type="entry name" value="SPERMDNBNDNG"/>
</dbReference>
<evidence type="ECO:0000256" key="2">
    <source>
        <dbReference type="ARBA" id="ARBA00022448"/>
    </source>
</evidence>
<evidence type="ECO:0000256" key="3">
    <source>
        <dbReference type="ARBA" id="ARBA00022729"/>
    </source>
</evidence>
<evidence type="ECO:0000256" key="4">
    <source>
        <dbReference type="ARBA" id="ARBA00022764"/>
    </source>
</evidence>
<dbReference type="CDD" id="cd13590">
    <property type="entry name" value="PBP2_PotD_PotF_like"/>
    <property type="match status" value="1"/>
</dbReference>
<comment type="caution">
    <text evidence="6">The sequence shown here is derived from an EMBL/GenBank/DDBJ whole genome shotgun (WGS) entry which is preliminary data.</text>
</comment>
<evidence type="ECO:0000313" key="6">
    <source>
        <dbReference type="EMBL" id="RXZ47117.1"/>
    </source>
</evidence>
<proteinExistence type="predicted"/>
<dbReference type="PROSITE" id="PS51257">
    <property type="entry name" value="PROKAR_LIPOPROTEIN"/>
    <property type="match status" value="1"/>
</dbReference>
<keyword evidence="7" id="KW-1185">Reference proteome</keyword>
<dbReference type="Gene3D" id="3.40.190.10">
    <property type="entry name" value="Periplasmic binding protein-like II"/>
    <property type="match status" value="2"/>
</dbReference>
<keyword evidence="4" id="KW-0574">Periplasm</keyword>
<sequence length="367" mass="39944">MPTMRRVSIAAAGTAAFVLALTSCAGGDSGDGSDIDRTADISEQTLTVSIWADYYPEDLAEQFEEATGVKTTIVNHATNEDVVAKLTASSDPGIDVAFVSGQYAQALAEQGLLQELDKELVPNESNLYPEAMELAYDPGNVYSEPYAWGTTGLCYRPDLTGFDPTSWNDLLNPVDELVGKTTMLSTDRWLALPALKAAGYSVNTTDDAELDDAKAQLLETKSTLLAYDDTTFYSKLVSGEAAMVEAWDGWCNYGIAENPDIEFVVPDEGADLWVDTMTVLKSSENKEAAMAFINYILDPEVQTWVVENILYKVPNQVAMEALDPTLIEAYPTLGITVDELFEQEVIVDLGEDSLKYVDLNAEVLATN</sequence>
<dbReference type="OrthoDB" id="9769319at2"/>
<dbReference type="AlphaFoldDB" id="A0A4Q2JLN5"/>
<dbReference type="SUPFAM" id="SSF53850">
    <property type="entry name" value="Periplasmic binding protein-like II"/>
    <property type="match status" value="1"/>
</dbReference>
<keyword evidence="3 5" id="KW-0732">Signal</keyword>
<protein>
    <submittedName>
        <fullName evidence="6">Spermidine/putrescine ABC transporter substrate-binding protein</fullName>
    </submittedName>
</protein>
<dbReference type="InterPro" id="IPR001188">
    <property type="entry name" value="Sperm_putr-bd"/>
</dbReference>
<feature type="signal peptide" evidence="5">
    <location>
        <begin position="1"/>
        <end position="25"/>
    </location>
</feature>
<dbReference type="RefSeq" id="WP_129234637.1">
    <property type="nucleotide sequence ID" value="NZ_SDPL01000157.1"/>
</dbReference>
<gene>
    <name evidence="6" type="ORF">ESO86_09280</name>
</gene>
<comment type="subcellular location">
    <subcellularLocation>
        <location evidence="1">Periplasm</location>
    </subcellularLocation>
</comment>
<dbReference type="PANTHER" id="PTHR30222">
    <property type="entry name" value="SPERMIDINE/PUTRESCINE-BINDING PERIPLASMIC PROTEIN"/>
    <property type="match status" value="1"/>
</dbReference>
<name>A0A4Q2JLN5_9MICO</name>
<evidence type="ECO:0000313" key="7">
    <source>
        <dbReference type="Proteomes" id="UP000292881"/>
    </source>
</evidence>
<keyword evidence="2" id="KW-0813">Transport</keyword>
<evidence type="ECO:0000256" key="1">
    <source>
        <dbReference type="ARBA" id="ARBA00004418"/>
    </source>
</evidence>
<dbReference type="GO" id="GO:0019808">
    <property type="term" value="F:polyamine binding"/>
    <property type="evidence" value="ECO:0007669"/>
    <property type="project" value="InterPro"/>
</dbReference>
<dbReference type="EMBL" id="SDPL01000157">
    <property type="protein sequence ID" value="RXZ47117.1"/>
    <property type="molecule type" value="Genomic_DNA"/>
</dbReference>
<dbReference type="Proteomes" id="UP000292881">
    <property type="component" value="Unassembled WGS sequence"/>
</dbReference>